<dbReference type="InterPro" id="IPR027268">
    <property type="entry name" value="Peptidase_M4/M1_CTD_sf"/>
</dbReference>
<dbReference type="GO" id="GO:0008270">
    <property type="term" value="F:zinc ion binding"/>
    <property type="evidence" value="ECO:0007669"/>
    <property type="project" value="InterPro"/>
</dbReference>
<dbReference type="CDD" id="cd09604">
    <property type="entry name" value="M1_APN_like"/>
    <property type="match status" value="1"/>
</dbReference>
<keyword evidence="2" id="KW-1185">Reference proteome</keyword>
<dbReference type="EMBL" id="CP042905">
    <property type="protein sequence ID" value="QEE15506.2"/>
    <property type="molecule type" value="Genomic_DNA"/>
</dbReference>
<gene>
    <name evidence="1" type="ORF">DSAG12_01332</name>
</gene>
<dbReference type="KEGG" id="psyt:DSAG12_01332"/>
<dbReference type="Pfam" id="PF01433">
    <property type="entry name" value="Peptidase_M1"/>
    <property type="match status" value="1"/>
</dbReference>
<dbReference type="PANTHER" id="PTHR11533">
    <property type="entry name" value="PROTEASE M1 ZINC METALLOPROTEASE"/>
    <property type="match status" value="1"/>
</dbReference>
<dbReference type="GO" id="GO:0005615">
    <property type="term" value="C:extracellular space"/>
    <property type="evidence" value="ECO:0007669"/>
    <property type="project" value="TreeGrafter"/>
</dbReference>
<protein>
    <submittedName>
        <fullName evidence="1">M1 family metallopeptidase</fullName>
        <ecNumber evidence="1">3.4.11.-</ecNumber>
    </submittedName>
</protein>
<dbReference type="Gene3D" id="1.10.390.10">
    <property type="entry name" value="Neutral Protease Domain 2"/>
    <property type="match status" value="1"/>
</dbReference>
<dbReference type="EC" id="3.4.11.-" evidence="1"/>
<keyword evidence="1" id="KW-0031">Aminopeptidase</keyword>
<keyword evidence="1" id="KW-0645">Protease</keyword>
<sequence>MRSEILIKISVSILIMNILLSNLILTSYFIDSSIQTQSDNKILDKFSNFESPKSLNDPPYESDHLSNYTLSVKLHEENATVEGNLTVDYYNDDLVSFNRIPFHIYPSGMNFTQKSGNITIYEVKTIGESQTFLDFQVISSEHLMWINLTEPLNPTERISFYIHFNTTLPDGGIDRSNYHGTDEGFSKIFKFAVAYPMPAVYDDKDGWNIDPYLQTGDPFYSDMAWYDFFIEVPIDPELPDFIVAATGELMESVTDSDSTIYHYETHLPVRELTFSASRYFICESILANNVNISTFFLPKSQNYWENFALDVAVQAVTLFNETFGAYFFPTLNIVESYTNYGGMEHPLQVYITESIYVYDDPLYYLELIIAHETCHQWFYHIIGNDEIDAGFLDEGLVVWATDYYFDKKYPERNLYDNYYLQYEIRHYYSIEQSPNKINQSVYECYTSGSDYWYIAYKKAPMILHKLRVFLGDEDFLSSIQLFFNRFKFKIAWLSDLEESFEYVYGKSLDWFFKPWFNNKFLPIYSITSGDYDTNSSVLNITIKDRNEEYNNYQYFQQLTLEIYDDKANTIFSNEIWINGTTFLSFNLTTIPDKVRLIFTDSVLAQSIPGTEYVEFVIPKRILNGMPFFSFFISMSFGIIFIIRKIRNKKK</sequence>
<dbReference type="Proteomes" id="UP000321408">
    <property type="component" value="Chromosome"/>
</dbReference>
<keyword evidence="1" id="KW-0378">Hydrolase</keyword>
<dbReference type="GO" id="GO:0043171">
    <property type="term" value="P:peptide catabolic process"/>
    <property type="evidence" value="ECO:0007669"/>
    <property type="project" value="TreeGrafter"/>
</dbReference>
<name>A0A5B9DAA4_9ARCH</name>
<organism evidence="1 2">
    <name type="scientific">Promethearchaeum syntrophicum</name>
    <dbReference type="NCBI Taxonomy" id="2594042"/>
    <lineage>
        <taxon>Archaea</taxon>
        <taxon>Promethearchaeati</taxon>
        <taxon>Promethearchaeota</taxon>
        <taxon>Promethearchaeia</taxon>
        <taxon>Promethearchaeales</taxon>
        <taxon>Promethearchaeaceae</taxon>
        <taxon>Promethearchaeum</taxon>
    </lineage>
</organism>
<accession>A0A5B9DAA4</accession>
<evidence type="ECO:0000313" key="1">
    <source>
        <dbReference type="EMBL" id="QEE15506.2"/>
    </source>
</evidence>
<dbReference type="InterPro" id="IPR050344">
    <property type="entry name" value="Peptidase_M1_aminopeptidases"/>
</dbReference>
<dbReference type="SUPFAM" id="SSF55486">
    <property type="entry name" value="Metalloproteases ('zincins'), catalytic domain"/>
    <property type="match status" value="1"/>
</dbReference>
<dbReference type="GO" id="GO:0042277">
    <property type="term" value="F:peptide binding"/>
    <property type="evidence" value="ECO:0007669"/>
    <property type="project" value="TreeGrafter"/>
</dbReference>
<dbReference type="GO" id="GO:0016020">
    <property type="term" value="C:membrane"/>
    <property type="evidence" value="ECO:0007669"/>
    <property type="project" value="TreeGrafter"/>
</dbReference>
<reference evidence="1 2" key="2">
    <citation type="journal article" date="2024" name="Int. J. Syst. Evol. Microbiol.">
        <title>Promethearchaeum syntrophicum gen. nov., sp. nov., an anaerobic, obligately syntrophic archaeon, the first isolate of the lineage 'Asgard' archaea, and proposal of the new archaeal phylum Promethearchaeota phyl. nov. and kingdom Promethearchaeati regn. nov.</title>
        <authorList>
            <person name="Imachi H."/>
            <person name="Nobu M.K."/>
            <person name="Kato S."/>
            <person name="Takaki Y."/>
            <person name="Miyazaki M."/>
            <person name="Miyata M."/>
            <person name="Ogawara M."/>
            <person name="Saito Y."/>
            <person name="Sakai S."/>
            <person name="Tahara Y.O."/>
            <person name="Takano Y."/>
            <person name="Tasumi E."/>
            <person name="Uematsu K."/>
            <person name="Yoshimura T."/>
            <person name="Itoh T."/>
            <person name="Ohkuma M."/>
            <person name="Takai K."/>
        </authorList>
    </citation>
    <scope>NUCLEOTIDE SEQUENCE [LARGE SCALE GENOMIC DNA]</scope>
    <source>
        <strain evidence="1 2">MK-D1</strain>
    </source>
</reference>
<reference evidence="1 2" key="1">
    <citation type="journal article" date="2020" name="Nature">
        <title>Isolation of an archaeon at the prokaryote-eukaryote interface.</title>
        <authorList>
            <person name="Imachi H."/>
            <person name="Nobu M.K."/>
            <person name="Nakahara N."/>
            <person name="Morono Y."/>
            <person name="Ogawara M."/>
            <person name="Takaki Y."/>
            <person name="Takano Y."/>
            <person name="Uematsu K."/>
            <person name="Ikuta T."/>
            <person name="Ito M."/>
            <person name="Matsui Y."/>
            <person name="Miyazaki M."/>
            <person name="Murata K."/>
            <person name="Saito Y."/>
            <person name="Sakai S."/>
            <person name="Song C."/>
            <person name="Tasumi E."/>
            <person name="Yamanaka Y."/>
            <person name="Yamaguchi T."/>
            <person name="Kamagata Y."/>
            <person name="Tamaki H."/>
            <person name="Takai K."/>
        </authorList>
    </citation>
    <scope>NUCLEOTIDE SEQUENCE [LARGE SCALE GENOMIC DNA]</scope>
    <source>
        <strain evidence="1 2">MK-D1</strain>
    </source>
</reference>
<dbReference type="GO" id="GO:0005737">
    <property type="term" value="C:cytoplasm"/>
    <property type="evidence" value="ECO:0007669"/>
    <property type="project" value="TreeGrafter"/>
</dbReference>
<dbReference type="AlphaFoldDB" id="A0A5B9DAA4"/>
<proteinExistence type="predicted"/>
<dbReference type="InterPro" id="IPR014782">
    <property type="entry name" value="Peptidase_M1_dom"/>
</dbReference>
<evidence type="ECO:0000313" key="2">
    <source>
        <dbReference type="Proteomes" id="UP000321408"/>
    </source>
</evidence>
<dbReference type="GO" id="GO:0070006">
    <property type="term" value="F:metalloaminopeptidase activity"/>
    <property type="evidence" value="ECO:0007669"/>
    <property type="project" value="TreeGrafter"/>
</dbReference>
<dbReference type="PANTHER" id="PTHR11533:SF174">
    <property type="entry name" value="PUROMYCIN-SENSITIVE AMINOPEPTIDASE-RELATED"/>
    <property type="match status" value="1"/>
</dbReference>